<dbReference type="EMBL" id="BGPR01000068">
    <property type="protein sequence ID" value="GBL89990.1"/>
    <property type="molecule type" value="Genomic_DNA"/>
</dbReference>
<sequence length="339" mass="38553">MAWERCSDYLCLNVTNITYDLPGILSKREILATTPKTFDPLGVACPAVAFIRVQTRDSVQVHLLQAEARVAPSENYYKRKKKTTIARLELLGATICARLASSVIKEFKADNIYFWTNSSTVLARIQKNEIRDVFVHNRIKEIKQLTSVEAWRHVNPADLPSRGCSASYLIASRWWPEWLYLSPEEWPKTKTAIFQRDDTSEFRTPTILPSDHPRVRSLVMEEHKLGVPHVLNSLRERFCILAGRRVVPSVLKTCITCKRYSSKNVNPPAPPLLGVKVQNGEIIRTVQNFYRLELPSTEELPSKFNQNCRCENISAEQTPFDDAPVKSDGTISADITLPQ</sequence>
<dbReference type="Pfam" id="PF05380">
    <property type="entry name" value="Peptidase_A17"/>
    <property type="match status" value="1"/>
</dbReference>
<organism evidence="2 3">
    <name type="scientific">Araneus ventricosus</name>
    <name type="common">Orbweaver spider</name>
    <name type="synonym">Epeira ventricosa</name>
    <dbReference type="NCBI Taxonomy" id="182803"/>
    <lineage>
        <taxon>Eukaryota</taxon>
        <taxon>Metazoa</taxon>
        <taxon>Ecdysozoa</taxon>
        <taxon>Arthropoda</taxon>
        <taxon>Chelicerata</taxon>
        <taxon>Arachnida</taxon>
        <taxon>Araneae</taxon>
        <taxon>Araneomorphae</taxon>
        <taxon>Entelegynae</taxon>
        <taxon>Araneoidea</taxon>
        <taxon>Araneidae</taxon>
        <taxon>Araneus</taxon>
    </lineage>
</organism>
<evidence type="ECO:0000313" key="3">
    <source>
        <dbReference type="Proteomes" id="UP000499080"/>
    </source>
</evidence>
<dbReference type="PANTHER" id="PTHR47331:SF1">
    <property type="entry name" value="GAG-LIKE PROTEIN"/>
    <property type="match status" value="1"/>
</dbReference>
<dbReference type="InterPro" id="IPR008042">
    <property type="entry name" value="Retrotrans_Pao"/>
</dbReference>
<keyword evidence="3" id="KW-1185">Reference proteome</keyword>
<evidence type="ECO:0000313" key="2">
    <source>
        <dbReference type="EMBL" id="GBL89990.1"/>
    </source>
</evidence>
<dbReference type="AlphaFoldDB" id="A0A4Y2BCR2"/>
<evidence type="ECO:0000256" key="1">
    <source>
        <dbReference type="SAM" id="MobiDB-lite"/>
    </source>
</evidence>
<comment type="caution">
    <text evidence="2">The sequence shown here is derived from an EMBL/GenBank/DDBJ whole genome shotgun (WGS) entry which is preliminary data.</text>
</comment>
<dbReference type="OrthoDB" id="6150403at2759"/>
<protein>
    <recommendedName>
        <fullName evidence="4">Integrase zinc-binding domain-containing protein</fullName>
    </recommendedName>
</protein>
<reference evidence="2 3" key="1">
    <citation type="journal article" date="2019" name="Sci. Rep.">
        <title>Orb-weaving spider Araneus ventricosus genome elucidates the spidroin gene catalogue.</title>
        <authorList>
            <person name="Kono N."/>
            <person name="Nakamura H."/>
            <person name="Ohtoshi R."/>
            <person name="Moran D.A.P."/>
            <person name="Shinohara A."/>
            <person name="Yoshida Y."/>
            <person name="Fujiwara M."/>
            <person name="Mori M."/>
            <person name="Tomita M."/>
            <person name="Arakawa K."/>
        </authorList>
    </citation>
    <scope>NUCLEOTIDE SEQUENCE [LARGE SCALE GENOMIC DNA]</scope>
</reference>
<accession>A0A4Y2BCR2</accession>
<proteinExistence type="predicted"/>
<gene>
    <name evidence="2" type="ORF">AVEN_178395_1</name>
</gene>
<evidence type="ECO:0008006" key="4">
    <source>
        <dbReference type="Google" id="ProtNLM"/>
    </source>
</evidence>
<feature type="region of interest" description="Disordered" evidence="1">
    <location>
        <begin position="319"/>
        <end position="339"/>
    </location>
</feature>
<dbReference type="Proteomes" id="UP000499080">
    <property type="component" value="Unassembled WGS sequence"/>
</dbReference>
<dbReference type="PANTHER" id="PTHR47331">
    <property type="entry name" value="PHD-TYPE DOMAIN-CONTAINING PROTEIN"/>
    <property type="match status" value="1"/>
</dbReference>
<name>A0A4Y2BCR2_ARAVE</name>